<evidence type="ECO:0000256" key="2">
    <source>
        <dbReference type="SAM" id="Phobius"/>
    </source>
</evidence>
<name>A0ABX7R9P0_9GAMM</name>
<accession>A0ABX7R9P0</accession>
<feature type="transmembrane region" description="Helical" evidence="2">
    <location>
        <begin position="361"/>
        <end position="388"/>
    </location>
</feature>
<dbReference type="EMBL" id="CP071517">
    <property type="protein sequence ID" value="QSX74046.1"/>
    <property type="molecule type" value="Genomic_DNA"/>
</dbReference>
<keyword evidence="2" id="KW-0472">Membrane</keyword>
<keyword evidence="1" id="KW-0175">Coiled coil</keyword>
<feature type="transmembrane region" description="Helical" evidence="2">
    <location>
        <begin position="434"/>
        <end position="455"/>
    </location>
</feature>
<feature type="transmembrane region" description="Helical" evidence="2">
    <location>
        <begin position="87"/>
        <end position="105"/>
    </location>
</feature>
<feature type="transmembrane region" description="Helical" evidence="2">
    <location>
        <begin position="400"/>
        <end position="422"/>
    </location>
</feature>
<organism evidence="3 4">
    <name type="scientific">Lysobacter arenosi</name>
    <dbReference type="NCBI Taxonomy" id="2795387"/>
    <lineage>
        <taxon>Bacteria</taxon>
        <taxon>Pseudomonadati</taxon>
        <taxon>Pseudomonadota</taxon>
        <taxon>Gammaproteobacteria</taxon>
        <taxon>Lysobacterales</taxon>
        <taxon>Lysobacteraceae</taxon>
        <taxon>Lysobacter</taxon>
    </lineage>
</organism>
<feature type="coiled-coil region" evidence="1">
    <location>
        <begin position="207"/>
        <end position="234"/>
    </location>
</feature>
<keyword evidence="2" id="KW-0812">Transmembrane</keyword>
<dbReference type="InterPro" id="IPR022134">
    <property type="entry name" value="DUF3667"/>
</dbReference>
<evidence type="ECO:0000313" key="4">
    <source>
        <dbReference type="Proteomes" id="UP000663400"/>
    </source>
</evidence>
<keyword evidence="4" id="KW-1185">Reference proteome</keyword>
<proteinExistence type="predicted"/>
<sequence length="498" mass="55203">MSAKGHEVPSHCENCNAPLAGHYCHDCGQSVVNPVRDAGHALEEVFESFWHLDGRIFRTLRDLIFPGRVANNYLAGQRARYVAPLRLFLVLSVVTFFFAQMVIHVDSGDKANPMVQLEDGVSNNNKNSAKQSKAFAKASSIADVEQIRRKNLADLAEAREAIPAVLLHARKAIDVAVDDVNRAADGRIEAIGREQGMSAEQVTAAKVDGARRAAAAMETAKQNLEKAADLATLQRLREERLAPHHVKLATLPANAAAARRHELNEIRDINIAAGCRAAQLQIADATSTEGDRVRKESEDARIYGDPDCYDRLTLFGSEEPWDEETNPLVIGWAPAFFNHWINRQIAHGRENVSRAQKEPGLWVRALLAAVPSALFLLVPVFALLLKLAYLGSGRLYLEHLVIALYSHAYMCLTMLAFFIVIALDNAISPHWAGFSWIGGTLGTLLWLWLPVYLLLMQKRVYRNGWPVTVLRYLVIGNLYFVLLAFAATFLALASLVRM</sequence>
<evidence type="ECO:0000256" key="1">
    <source>
        <dbReference type="SAM" id="Coils"/>
    </source>
</evidence>
<feature type="transmembrane region" description="Helical" evidence="2">
    <location>
        <begin position="476"/>
        <end position="496"/>
    </location>
</feature>
<dbReference type="RefSeq" id="WP_200607597.1">
    <property type="nucleotide sequence ID" value="NZ_CP071517.1"/>
</dbReference>
<keyword evidence="2" id="KW-1133">Transmembrane helix</keyword>
<dbReference type="Proteomes" id="UP000663400">
    <property type="component" value="Chromosome"/>
</dbReference>
<protein>
    <submittedName>
        <fullName evidence="3">DUF3667 domain-containing protein</fullName>
    </submittedName>
</protein>
<evidence type="ECO:0000313" key="3">
    <source>
        <dbReference type="EMBL" id="QSX74046.1"/>
    </source>
</evidence>
<gene>
    <name evidence="3" type="ORF">HIV01_012570</name>
</gene>
<dbReference type="Pfam" id="PF12412">
    <property type="entry name" value="DUF3667"/>
    <property type="match status" value="1"/>
</dbReference>
<reference evidence="3 4" key="1">
    <citation type="submission" date="2021-02" db="EMBL/GenBank/DDBJ databases">
        <title>Lysobacter arenosi sp. nov., isolated from soil of gangwondo yeongwol, south Korea.</title>
        <authorList>
            <person name="Kim K.R."/>
            <person name="Kim K.H."/>
            <person name="Jeon C.O."/>
        </authorList>
    </citation>
    <scope>NUCLEOTIDE SEQUENCE [LARGE SCALE GENOMIC DNA]</scope>
    <source>
        <strain evidence="3 4">R7</strain>
    </source>
</reference>